<dbReference type="EMBL" id="AUZY01009672">
    <property type="protein sequence ID" value="EQD41370.1"/>
    <property type="molecule type" value="Genomic_DNA"/>
</dbReference>
<dbReference type="AlphaFoldDB" id="T1AHF6"/>
<reference evidence="1" key="2">
    <citation type="journal article" date="2014" name="ISME J.">
        <title>Microbial stratification in low pH oxic and suboxic macroscopic growths along an acid mine drainage.</title>
        <authorList>
            <person name="Mendez-Garcia C."/>
            <person name="Mesa V."/>
            <person name="Sprenger R.R."/>
            <person name="Richter M."/>
            <person name="Diez M.S."/>
            <person name="Solano J."/>
            <person name="Bargiela R."/>
            <person name="Golyshina O.V."/>
            <person name="Manteca A."/>
            <person name="Ramos J.L."/>
            <person name="Gallego J.R."/>
            <person name="Llorente I."/>
            <person name="Martins Dos Santos V.A."/>
            <person name="Jensen O.N."/>
            <person name="Pelaez A.I."/>
            <person name="Sanchez J."/>
            <person name="Ferrer M."/>
        </authorList>
    </citation>
    <scope>NUCLEOTIDE SEQUENCE</scope>
</reference>
<comment type="caution">
    <text evidence="1">The sequence shown here is derived from an EMBL/GenBank/DDBJ whole genome shotgun (WGS) entry which is preliminary data.</text>
</comment>
<gene>
    <name evidence="1" type="ORF">B1B_14582</name>
</gene>
<accession>T1AHF6</accession>
<feature type="non-terminal residue" evidence="1">
    <location>
        <position position="156"/>
    </location>
</feature>
<evidence type="ECO:0000313" key="1">
    <source>
        <dbReference type="EMBL" id="EQD41370.1"/>
    </source>
</evidence>
<reference evidence="1" key="1">
    <citation type="submission" date="2013-08" db="EMBL/GenBank/DDBJ databases">
        <authorList>
            <person name="Mendez C."/>
            <person name="Richter M."/>
            <person name="Ferrer M."/>
            <person name="Sanchez J."/>
        </authorList>
    </citation>
    <scope>NUCLEOTIDE SEQUENCE</scope>
</reference>
<proteinExistence type="predicted"/>
<name>T1AHF6_9ZZZZ</name>
<organism evidence="1">
    <name type="scientific">mine drainage metagenome</name>
    <dbReference type="NCBI Taxonomy" id="410659"/>
    <lineage>
        <taxon>unclassified sequences</taxon>
        <taxon>metagenomes</taxon>
        <taxon>ecological metagenomes</taxon>
    </lineage>
</organism>
<protein>
    <submittedName>
        <fullName evidence="1">Transposase, IS4</fullName>
    </submittedName>
</protein>
<feature type="non-terminal residue" evidence="1">
    <location>
        <position position="1"/>
    </location>
</feature>
<sequence length="156" mass="17290">RIHEGLVFSNRDASTLLDKLVVLLLTLVGVCQRQVLLIADAYYASAKVILPLLAGGHQLLTRAKGNVVAYLPAPAPVSRGKGRPKLYGNKVRLKDAAKEEHAFIEAPSPVYGENNAQVRYRVMDLIWRPVGHLVRFVIVHHPHRGTIFLLCTDLTL</sequence>